<evidence type="ECO:0000313" key="2">
    <source>
        <dbReference type="Proteomes" id="UP000326994"/>
    </source>
</evidence>
<protein>
    <submittedName>
        <fullName evidence="1">Uncharacterized protein</fullName>
    </submittedName>
</protein>
<organism evidence="1 2">
    <name type="scientific">Patiriisocius marinistellae</name>
    <dbReference type="NCBI Taxonomy" id="2494560"/>
    <lineage>
        <taxon>Bacteria</taxon>
        <taxon>Pseudomonadati</taxon>
        <taxon>Bacteroidota</taxon>
        <taxon>Flavobacteriia</taxon>
        <taxon>Flavobacteriales</taxon>
        <taxon>Flavobacteriaceae</taxon>
        <taxon>Patiriisocius</taxon>
    </lineage>
</organism>
<reference evidence="1 2" key="1">
    <citation type="submission" date="2019-08" db="EMBL/GenBank/DDBJ databases">
        <title>Ulvibacter marinistellae sp. nov., isolated from a starfish, Patiria pectinifera.</title>
        <authorList>
            <person name="Kawano K."/>
            <person name="Ushijima N."/>
            <person name="Kihara M."/>
            <person name="Itoh H."/>
        </authorList>
    </citation>
    <scope>NUCLEOTIDE SEQUENCE [LARGE SCALE GENOMIC DNA]</scope>
    <source>
        <strain evidence="1 2">KK4</strain>
    </source>
</reference>
<gene>
    <name evidence="1" type="ORF">ULMS_18970</name>
</gene>
<dbReference type="Proteomes" id="UP000326994">
    <property type="component" value="Unassembled WGS sequence"/>
</dbReference>
<comment type="caution">
    <text evidence="1">The sequence shown here is derived from an EMBL/GenBank/DDBJ whole genome shotgun (WGS) entry which is preliminary data.</text>
</comment>
<evidence type="ECO:0000313" key="1">
    <source>
        <dbReference type="EMBL" id="GEQ86389.1"/>
    </source>
</evidence>
<accession>A0A5J4G1A0</accession>
<dbReference type="AlphaFoldDB" id="A0A5J4G1A0"/>
<proteinExistence type="predicted"/>
<dbReference type="EMBL" id="BKCF01000003">
    <property type="protein sequence ID" value="GEQ86389.1"/>
    <property type="molecule type" value="Genomic_DNA"/>
</dbReference>
<sequence length="127" mass="15218">MYDMHSYNWKRWNREVPVINLGTSNIDNKRFENFAETWRESLSRLKLPNEISATSKINDTFQGNGYFLKYITENFKNTLVLATEFKKIYCDELNQIIFPEVVHAIEQQLQFKIKKHAEEFIKAHKQN</sequence>
<keyword evidence="2" id="KW-1185">Reference proteome</keyword>
<name>A0A5J4G1A0_9FLAO</name>